<dbReference type="EMBL" id="CP038015">
    <property type="protein sequence ID" value="QBP39651.1"/>
    <property type="molecule type" value="Genomic_DNA"/>
</dbReference>
<reference evidence="2 3" key="1">
    <citation type="submission" date="2019-03" db="EMBL/GenBank/DDBJ databases">
        <title>Complete genome sequence of Paenisporosarcina antarctica CGMCC 1.6503T.</title>
        <authorList>
            <person name="Rong J.-C."/>
            <person name="Chi N.-Y."/>
            <person name="Zhang Q.-F."/>
        </authorList>
    </citation>
    <scope>NUCLEOTIDE SEQUENCE [LARGE SCALE GENOMIC DNA]</scope>
    <source>
        <strain evidence="2 3">CGMCC 1.6503</strain>
    </source>
</reference>
<sequence>MLKSWKLKEVVLMSVLAVVFAVVYLLFVHVGNIWAGIIGPIAYEWMYGIWFIVSIIAAYIIRKPGAALLSETMAAMIEVMIGNAVGPRLILSGIVQGLGAEAAFAATGYKRYNWWVLCLAGVGSAVFSFAYGFLVSGYSALEPSLLVLMFTLRVISGAVIAGLGGKYLSDGLLATGALRGYAISRETSNKHKIKGETIG</sequence>
<feature type="transmembrane region" description="Helical" evidence="1">
    <location>
        <begin position="12"/>
        <end position="35"/>
    </location>
</feature>
<feature type="transmembrane region" description="Helical" evidence="1">
    <location>
        <begin position="114"/>
        <end position="134"/>
    </location>
</feature>
<dbReference type="Proteomes" id="UP000294292">
    <property type="component" value="Chromosome"/>
</dbReference>
<protein>
    <submittedName>
        <fullName evidence="2">Thiamine permease</fullName>
    </submittedName>
</protein>
<keyword evidence="3" id="KW-1185">Reference proteome</keyword>
<accession>A0A4P6ZTL3</accession>
<dbReference type="KEGG" id="panc:E2636_00100"/>
<dbReference type="InterPro" id="IPR017195">
    <property type="entry name" value="ABC_thiamin-permease_prd"/>
</dbReference>
<dbReference type="RefSeq" id="WP_134207900.1">
    <property type="nucleotide sequence ID" value="NZ_CP038015.1"/>
</dbReference>
<proteinExistence type="predicted"/>
<gene>
    <name evidence="2" type="ORF">E2636_00100</name>
</gene>
<keyword evidence="1" id="KW-0812">Transmembrane</keyword>
<dbReference type="Pfam" id="PF09819">
    <property type="entry name" value="ABC_cobalt"/>
    <property type="match status" value="1"/>
</dbReference>
<evidence type="ECO:0000313" key="3">
    <source>
        <dbReference type="Proteomes" id="UP000294292"/>
    </source>
</evidence>
<feature type="transmembrane region" description="Helical" evidence="1">
    <location>
        <begin position="146"/>
        <end position="165"/>
    </location>
</feature>
<evidence type="ECO:0000313" key="2">
    <source>
        <dbReference type="EMBL" id="QBP39651.1"/>
    </source>
</evidence>
<dbReference type="PIRSF" id="PIRSF037394">
    <property type="entry name" value="ABC_thiamine-permease_YkoE_prd"/>
    <property type="match status" value="1"/>
</dbReference>
<keyword evidence="1" id="KW-0472">Membrane</keyword>
<dbReference type="OrthoDB" id="8017424at2"/>
<keyword evidence="1" id="KW-1133">Transmembrane helix</keyword>
<dbReference type="AlphaFoldDB" id="A0A4P6ZTL3"/>
<name>A0A4P6ZTL3_9BACL</name>
<organism evidence="2 3">
    <name type="scientific">Paenisporosarcina antarctica</name>
    <dbReference type="NCBI Taxonomy" id="417367"/>
    <lineage>
        <taxon>Bacteria</taxon>
        <taxon>Bacillati</taxon>
        <taxon>Bacillota</taxon>
        <taxon>Bacilli</taxon>
        <taxon>Bacillales</taxon>
        <taxon>Caryophanaceae</taxon>
        <taxon>Paenisporosarcina</taxon>
    </lineage>
</organism>
<evidence type="ECO:0000256" key="1">
    <source>
        <dbReference type="SAM" id="Phobius"/>
    </source>
</evidence>
<feature type="transmembrane region" description="Helical" evidence="1">
    <location>
        <begin position="41"/>
        <end position="61"/>
    </location>
</feature>